<dbReference type="Gramene" id="Bra024594.1">
    <property type="protein sequence ID" value="Bra024594.1-P"/>
    <property type="gene ID" value="Bra024594"/>
</dbReference>
<keyword evidence="3" id="KW-1185">Reference proteome</keyword>
<dbReference type="HOGENOM" id="CLU_2779416_0_0_1"/>
<sequence length="69" mass="7519">MLRETREDPQKASSSTSQQPSSDKKPEDAEIKPQVQITGGVAFEMTLWTRPSKETEAGGEDQAQGGQVQ</sequence>
<dbReference type="AlphaFoldDB" id="M4E739"/>
<feature type="compositionally biased region" description="Low complexity" evidence="1">
    <location>
        <begin position="11"/>
        <end position="21"/>
    </location>
</feature>
<dbReference type="EnsemblPlants" id="Bra024594.1">
    <property type="protein sequence ID" value="Bra024594.1-P"/>
    <property type="gene ID" value="Bra024594"/>
</dbReference>
<protein>
    <submittedName>
        <fullName evidence="2">Uncharacterized protein</fullName>
    </submittedName>
</protein>
<accession>M4E739</accession>
<feature type="region of interest" description="Disordered" evidence="1">
    <location>
        <begin position="1"/>
        <end position="69"/>
    </location>
</feature>
<feature type="compositionally biased region" description="Basic and acidic residues" evidence="1">
    <location>
        <begin position="22"/>
        <end position="31"/>
    </location>
</feature>
<feature type="compositionally biased region" description="Low complexity" evidence="1">
    <location>
        <begin position="60"/>
        <end position="69"/>
    </location>
</feature>
<feature type="compositionally biased region" description="Basic and acidic residues" evidence="1">
    <location>
        <begin position="1"/>
        <end position="10"/>
    </location>
</feature>
<reference evidence="2 3" key="2">
    <citation type="journal article" date="2018" name="Hortic Res">
        <title>Improved Brassica rapa reference genome by single-molecule sequencing and chromosome conformation capture technologies.</title>
        <authorList>
            <person name="Zhang L."/>
            <person name="Cai X."/>
            <person name="Wu J."/>
            <person name="Liu M."/>
            <person name="Grob S."/>
            <person name="Cheng F."/>
            <person name="Liang J."/>
            <person name="Cai C."/>
            <person name="Liu Z."/>
            <person name="Liu B."/>
            <person name="Wang F."/>
            <person name="Li S."/>
            <person name="Liu F."/>
            <person name="Li X."/>
            <person name="Cheng L."/>
            <person name="Yang W."/>
            <person name="Li M.H."/>
            <person name="Grossniklaus U."/>
            <person name="Zheng H."/>
            <person name="Wang X."/>
        </authorList>
    </citation>
    <scope>NUCLEOTIDE SEQUENCE [LARGE SCALE GENOMIC DNA]</scope>
    <source>
        <strain evidence="2 3">cv. Chiifu-401-42</strain>
    </source>
</reference>
<dbReference type="Proteomes" id="UP000011750">
    <property type="component" value="Chromosome A09"/>
</dbReference>
<reference evidence="2" key="3">
    <citation type="submission" date="2023-03" db="UniProtKB">
        <authorList>
            <consortium name="EnsemblPlants"/>
        </authorList>
    </citation>
    <scope>IDENTIFICATION</scope>
    <source>
        <strain evidence="2">cv. Chiifu-401-42</strain>
    </source>
</reference>
<proteinExistence type="predicted"/>
<evidence type="ECO:0000313" key="2">
    <source>
        <dbReference type="EnsemblPlants" id="Bra024594.1-P"/>
    </source>
</evidence>
<organism evidence="2 3">
    <name type="scientific">Brassica campestris</name>
    <name type="common">Field mustard</name>
    <dbReference type="NCBI Taxonomy" id="3711"/>
    <lineage>
        <taxon>Eukaryota</taxon>
        <taxon>Viridiplantae</taxon>
        <taxon>Streptophyta</taxon>
        <taxon>Embryophyta</taxon>
        <taxon>Tracheophyta</taxon>
        <taxon>Spermatophyta</taxon>
        <taxon>Magnoliopsida</taxon>
        <taxon>eudicotyledons</taxon>
        <taxon>Gunneridae</taxon>
        <taxon>Pentapetalae</taxon>
        <taxon>rosids</taxon>
        <taxon>malvids</taxon>
        <taxon>Brassicales</taxon>
        <taxon>Brassicaceae</taxon>
        <taxon>Brassiceae</taxon>
        <taxon>Brassica</taxon>
    </lineage>
</organism>
<evidence type="ECO:0000313" key="3">
    <source>
        <dbReference type="Proteomes" id="UP000011750"/>
    </source>
</evidence>
<dbReference type="InParanoid" id="M4E739"/>
<reference evidence="2 3" key="1">
    <citation type="journal article" date="2011" name="Nat. Genet.">
        <title>The genome of the mesopolyploid crop species Brassica rapa.</title>
        <authorList>
            <consortium name="Brassica rapa Genome Sequencing Project Consortium"/>
            <person name="Wang X."/>
            <person name="Wang H."/>
            <person name="Wang J."/>
            <person name="Sun R."/>
            <person name="Wu J."/>
            <person name="Liu S."/>
            <person name="Bai Y."/>
            <person name="Mun J.H."/>
            <person name="Bancroft I."/>
            <person name="Cheng F."/>
            <person name="Huang S."/>
            <person name="Li X."/>
            <person name="Hua W."/>
            <person name="Wang J."/>
            <person name="Wang X."/>
            <person name="Freeling M."/>
            <person name="Pires J.C."/>
            <person name="Paterson A.H."/>
            <person name="Chalhoub B."/>
            <person name="Wang B."/>
            <person name="Hayward A."/>
            <person name="Sharpe A.G."/>
            <person name="Park B.S."/>
            <person name="Weisshaar B."/>
            <person name="Liu B."/>
            <person name="Li B."/>
            <person name="Liu B."/>
            <person name="Tong C."/>
            <person name="Song C."/>
            <person name="Duran C."/>
            <person name="Peng C."/>
            <person name="Geng C."/>
            <person name="Koh C."/>
            <person name="Lin C."/>
            <person name="Edwards D."/>
            <person name="Mu D."/>
            <person name="Shen D."/>
            <person name="Soumpourou E."/>
            <person name="Li F."/>
            <person name="Fraser F."/>
            <person name="Conant G."/>
            <person name="Lassalle G."/>
            <person name="King G.J."/>
            <person name="Bonnema G."/>
            <person name="Tang H."/>
            <person name="Wang H."/>
            <person name="Belcram H."/>
            <person name="Zhou H."/>
            <person name="Hirakawa H."/>
            <person name="Abe H."/>
            <person name="Guo H."/>
            <person name="Wang H."/>
            <person name="Jin H."/>
            <person name="Parkin I.A."/>
            <person name="Batley J."/>
            <person name="Kim J.S."/>
            <person name="Just J."/>
            <person name="Li J."/>
            <person name="Xu J."/>
            <person name="Deng J."/>
            <person name="Kim J.A."/>
            <person name="Li J."/>
            <person name="Yu J."/>
            <person name="Meng J."/>
            <person name="Wang J."/>
            <person name="Min J."/>
            <person name="Poulain J."/>
            <person name="Wang J."/>
            <person name="Hatakeyama K."/>
            <person name="Wu K."/>
            <person name="Wang L."/>
            <person name="Fang L."/>
            <person name="Trick M."/>
            <person name="Links M.G."/>
            <person name="Zhao M."/>
            <person name="Jin M."/>
            <person name="Ramchiary N."/>
            <person name="Drou N."/>
            <person name="Berkman P.J."/>
            <person name="Cai Q."/>
            <person name="Huang Q."/>
            <person name="Li R."/>
            <person name="Tabata S."/>
            <person name="Cheng S."/>
            <person name="Zhang S."/>
            <person name="Zhang S."/>
            <person name="Huang S."/>
            <person name="Sato S."/>
            <person name="Sun S."/>
            <person name="Kwon S.J."/>
            <person name="Choi S.R."/>
            <person name="Lee T.H."/>
            <person name="Fan W."/>
            <person name="Zhao X."/>
            <person name="Tan X."/>
            <person name="Xu X."/>
            <person name="Wang Y."/>
            <person name="Qiu Y."/>
            <person name="Yin Y."/>
            <person name="Li Y."/>
            <person name="Du Y."/>
            <person name="Liao Y."/>
            <person name="Lim Y."/>
            <person name="Narusaka Y."/>
            <person name="Wang Y."/>
            <person name="Wang Z."/>
            <person name="Li Z."/>
            <person name="Wang Z."/>
            <person name="Xiong Z."/>
            <person name="Zhang Z."/>
        </authorList>
    </citation>
    <scope>NUCLEOTIDE SEQUENCE [LARGE SCALE GENOMIC DNA]</scope>
    <source>
        <strain evidence="2 3">cv. Chiifu-401-42</strain>
    </source>
</reference>
<name>M4E739_BRACM</name>
<evidence type="ECO:0000256" key="1">
    <source>
        <dbReference type="SAM" id="MobiDB-lite"/>
    </source>
</evidence>